<protein>
    <submittedName>
        <fullName evidence="1">Uncharacterized protein</fullName>
    </submittedName>
</protein>
<comment type="caution">
    <text evidence="1">The sequence shown here is derived from an EMBL/GenBank/DDBJ whole genome shotgun (WGS) entry which is preliminary data.</text>
</comment>
<sequence length="251" mass="27303">MLILLPPSQTKQTRPRGRPVDLERLSFPELTDTRRRVADALAATSEKPDAATRLGVSANLVEEIARNTRLTSAPALPAQDLYTGVLYDALDVGSLDAAALRRARRWVVVVSALYGAVRLRDRVAPYRASMAVNLEGVGPLASAWRPELARVLPEAAGRGVVVDCRSSTYVAAWAPEEELARRWVQIRVPGATHMAKHTRGLVTRALCEAGVDARTPARLAEVLEPGFEVALHEPARAGRPWILDTTARTTP</sequence>
<dbReference type="InterPro" id="IPR005583">
    <property type="entry name" value="YaaA"/>
</dbReference>
<dbReference type="GO" id="GO:0033194">
    <property type="term" value="P:response to hydroperoxide"/>
    <property type="evidence" value="ECO:0007669"/>
    <property type="project" value="TreeGrafter"/>
</dbReference>
<dbReference type="AlphaFoldDB" id="A0A542XCC4"/>
<dbReference type="PANTHER" id="PTHR30283">
    <property type="entry name" value="PEROXIDE STRESS RESPONSE PROTEIN YAAA"/>
    <property type="match status" value="1"/>
</dbReference>
<keyword evidence="2" id="KW-1185">Reference proteome</keyword>
<dbReference type="RefSeq" id="WP_142005494.1">
    <property type="nucleotide sequence ID" value="NZ_CAJTBP010000001.1"/>
</dbReference>
<proteinExistence type="predicted"/>
<organism evidence="1 2">
    <name type="scientific">Barrientosiimonas humi</name>
    <dbReference type="NCBI Taxonomy" id="999931"/>
    <lineage>
        <taxon>Bacteria</taxon>
        <taxon>Bacillati</taxon>
        <taxon>Actinomycetota</taxon>
        <taxon>Actinomycetes</taxon>
        <taxon>Micrococcales</taxon>
        <taxon>Dermacoccaceae</taxon>
        <taxon>Barrientosiimonas</taxon>
    </lineage>
</organism>
<gene>
    <name evidence="1" type="ORF">FB554_1637</name>
</gene>
<dbReference type="GO" id="GO:0005829">
    <property type="term" value="C:cytosol"/>
    <property type="evidence" value="ECO:0007669"/>
    <property type="project" value="TreeGrafter"/>
</dbReference>
<evidence type="ECO:0000313" key="2">
    <source>
        <dbReference type="Proteomes" id="UP000318336"/>
    </source>
</evidence>
<dbReference type="EMBL" id="VFOK01000001">
    <property type="protein sequence ID" value="TQL33490.1"/>
    <property type="molecule type" value="Genomic_DNA"/>
</dbReference>
<reference evidence="1 2" key="1">
    <citation type="submission" date="2019-06" db="EMBL/GenBank/DDBJ databases">
        <title>Sequencing the genomes of 1000 actinobacteria strains.</title>
        <authorList>
            <person name="Klenk H.-P."/>
        </authorList>
    </citation>
    <scope>NUCLEOTIDE SEQUENCE [LARGE SCALE GENOMIC DNA]</scope>
    <source>
        <strain evidence="1 2">DSM 24617</strain>
    </source>
</reference>
<accession>A0A542XCC4</accession>
<dbReference type="OrthoDB" id="3210767at2"/>
<dbReference type="Pfam" id="PF03883">
    <property type="entry name" value="H2O2_YaaD"/>
    <property type="match status" value="1"/>
</dbReference>
<dbReference type="Proteomes" id="UP000318336">
    <property type="component" value="Unassembled WGS sequence"/>
</dbReference>
<dbReference type="PANTHER" id="PTHR30283:SF4">
    <property type="entry name" value="PEROXIDE STRESS RESISTANCE PROTEIN YAAA"/>
    <property type="match status" value="1"/>
</dbReference>
<evidence type="ECO:0000313" key="1">
    <source>
        <dbReference type="EMBL" id="TQL33490.1"/>
    </source>
</evidence>
<name>A0A542XCC4_9MICO</name>